<evidence type="ECO:0000313" key="1">
    <source>
        <dbReference type="EMBL" id="KAK1574058.1"/>
    </source>
</evidence>
<dbReference type="RefSeq" id="XP_060409613.1">
    <property type="nucleotide sequence ID" value="XM_060558862.1"/>
</dbReference>
<dbReference type="EMBL" id="JAHLJV010000081">
    <property type="protein sequence ID" value="KAK1574058.1"/>
    <property type="molecule type" value="Genomic_DNA"/>
</dbReference>
<name>A0AAD8PQZ0_9PEZI</name>
<protein>
    <submittedName>
        <fullName evidence="1">Uncharacterized protein</fullName>
    </submittedName>
</protein>
<comment type="caution">
    <text evidence="1">The sequence shown here is derived from an EMBL/GenBank/DDBJ whole genome shotgun (WGS) entry which is preliminary data.</text>
</comment>
<keyword evidence="2" id="KW-1185">Reference proteome</keyword>
<proteinExistence type="predicted"/>
<sequence>MLEPQGIRKVVRRPSVWVSASPDAERECVADVDLTASAHACTNLRQMRQMRQRGGKQRE</sequence>
<reference evidence="1" key="1">
    <citation type="submission" date="2021-06" db="EMBL/GenBank/DDBJ databases">
        <title>Comparative genomics, transcriptomics and evolutionary studies reveal genomic signatures of adaptation to plant cell wall in hemibiotrophic fungi.</title>
        <authorList>
            <consortium name="DOE Joint Genome Institute"/>
            <person name="Baroncelli R."/>
            <person name="Diaz J.F."/>
            <person name="Benocci T."/>
            <person name="Peng M."/>
            <person name="Battaglia E."/>
            <person name="Haridas S."/>
            <person name="Andreopoulos W."/>
            <person name="Labutti K."/>
            <person name="Pangilinan J."/>
            <person name="Floch G.L."/>
            <person name="Makela M.R."/>
            <person name="Henrissat B."/>
            <person name="Grigoriev I.V."/>
            <person name="Crouch J.A."/>
            <person name="De Vries R.P."/>
            <person name="Sukno S.A."/>
            <person name="Thon M.R."/>
        </authorList>
    </citation>
    <scope>NUCLEOTIDE SEQUENCE</scope>
    <source>
        <strain evidence="1">CBS 125086</strain>
    </source>
</reference>
<evidence type="ECO:0000313" key="2">
    <source>
        <dbReference type="Proteomes" id="UP001230504"/>
    </source>
</evidence>
<gene>
    <name evidence="1" type="ORF">LY79DRAFT_567003</name>
</gene>
<accession>A0AAD8PQZ0</accession>
<dbReference type="AlphaFoldDB" id="A0AAD8PQZ0"/>
<dbReference type="Proteomes" id="UP001230504">
    <property type="component" value="Unassembled WGS sequence"/>
</dbReference>
<organism evidence="1 2">
    <name type="scientific">Colletotrichum navitas</name>
    <dbReference type="NCBI Taxonomy" id="681940"/>
    <lineage>
        <taxon>Eukaryota</taxon>
        <taxon>Fungi</taxon>
        <taxon>Dikarya</taxon>
        <taxon>Ascomycota</taxon>
        <taxon>Pezizomycotina</taxon>
        <taxon>Sordariomycetes</taxon>
        <taxon>Hypocreomycetidae</taxon>
        <taxon>Glomerellales</taxon>
        <taxon>Glomerellaceae</taxon>
        <taxon>Colletotrichum</taxon>
        <taxon>Colletotrichum graminicola species complex</taxon>
    </lineage>
</organism>
<dbReference type="GeneID" id="85443102"/>